<evidence type="ECO:0000256" key="8">
    <source>
        <dbReference type="ARBA" id="ARBA00022755"/>
    </source>
</evidence>
<dbReference type="Pfam" id="PF00206">
    <property type="entry name" value="Lyase_1"/>
    <property type="match status" value="1"/>
</dbReference>
<organism evidence="14 15">
    <name type="scientific">Piromyces finnis</name>
    <dbReference type="NCBI Taxonomy" id="1754191"/>
    <lineage>
        <taxon>Eukaryota</taxon>
        <taxon>Fungi</taxon>
        <taxon>Fungi incertae sedis</taxon>
        <taxon>Chytridiomycota</taxon>
        <taxon>Chytridiomycota incertae sedis</taxon>
        <taxon>Neocallimastigomycetes</taxon>
        <taxon>Neocallimastigales</taxon>
        <taxon>Neocallimastigaceae</taxon>
        <taxon>Piromyces</taxon>
    </lineage>
</organism>
<dbReference type="AlphaFoldDB" id="A0A1Y1UYP1"/>
<reference evidence="14 15" key="2">
    <citation type="submission" date="2016-08" db="EMBL/GenBank/DDBJ databases">
        <title>Pervasive Adenine N6-methylation of Active Genes in Fungi.</title>
        <authorList>
            <consortium name="DOE Joint Genome Institute"/>
            <person name="Mondo S.J."/>
            <person name="Dannebaum R.O."/>
            <person name="Kuo R.C."/>
            <person name="Labutti K."/>
            <person name="Haridas S."/>
            <person name="Kuo A."/>
            <person name="Salamov A."/>
            <person name="Ahrendt S.R."/>
            <person name="Lipzen A."/>
            <person name="Sullivan W."/>
            <person name="Andreopoulos W.B."/>
            <person name="Clum A."/>
            <person name="Lindquist E."/>
            <person name="Daum C."/>
            <person name="Ramamoorthy G.K."/>
            <person name="Gryganskyi A."/>
            <person name="Culley D."/>
            <person name="Magnuson J.K."/>
            <person name="James T.Y."/>
            <person name="O'Malley M.A."/>
            <person name="Stajich J.E."/>
            <person name="Spatafora J.W."/>
            <person name="Visel A."/>
            <person name="Grigoriev I.V."/>
        </authorList>
    </citation>
    <scope>NUCLEOTIDE SEQUENCE [LARGE SCALE GENOMIC DNA]</scope>
    <source>
        <strain evidence="15">finn</strain>
    </source>
</reference>
<keyword evidence="8 12" id="KW-0658">Purine biosynthesis</keyword>
<protein>
    <recommendedName>
        <fullName evidence="7 12">Adenylosuccinate lyase</fullName>
        <shortName evidence="12">ASL</shortName>
        <ecNumber evidence="6 12">4.3.2.2</ecNumber>
    </recommendedName>
    <alternativeName>
        <fullName evidence="10 12">Adenylosuccinase</fullName>
    </alternativeName>
</protein>
<dbReference type="OrthoDB" id="406045at2759"/>
<gene>
    <name evidence="14" type="ORF">BCR36DRAFT_361111</name>
</gene>
<comment type="pathway">
    <text evidence="3 12">Purine metabolism; AMP biosynthesis via de novo pathway; AMP from IMP: step 2/2.</text>
</comment>
<dbReference type="EMBL" id="MCFH01000053">
    <property type="protein sequence ID" value="ORX43416.1"/>
    <property type="molecule type" value="Genomic_DNA"/>
</dbReference>
<comment type="catalytic activity">
    <reaction evidence="1 12">
        <text>(2S)-2-[5-amino-1-(5-phospho-beta-D-ribosyl)imidazole-4-carboxamido]succinate = 5-amino-1-(5-phospho-beta-D-ribosyl)imidazole-4-carboxamide + fumarate</text>
        <dbReference type="Rhea" id="RHEA:23920"/>
        <dbReference type="ChEBI" id="CHEBI:29806"/>
        <dbReference type="ChEBI" id="CHEBI:58443"/>
        <dbReference type="ChEBI" id="CHEBI:58475"/>
        <dbReference type="EC" id="4.3.2.2"/>
    </reaction>
</comment>
<comment type="subunit">
    <text evidence="5">Homotetramer. Residues from neighboring subunits contribute catalytic and substrate-binding residues to each active site.</text>
</comment>
<accession>A0A1Y1UYP1</accession>
<comment type="pathway">
    <text evidence="2 12">Purine metabolism; IMP biosynthesis via de novo pathway; 5-amino-1-(5-phospho-D-ribosyl)imidazole-4-carboxamide from 5-amino-1-(5-phospho-D-ribosyl)imidazole-4-carboxylate: step 2/2.</text>
</comment>
<dbReference type="GO" id="GO:0070626">
    <property type="term" value="F:(S)-2-(5-amino-1-(5-phospho-D-ribosyl)imidazole-4-carboxamido) succinate lyase (fumarate-forming) activity"/>
    <property type="evidence" value="ECO:0007669"/>
    <property type="project" value="TreeGrafter"/>
</dbReference>
<evidence type="ECO:0000256" key="1">
    <source>
        <dbReference type="ARBA" id="ARBA00000598"/>
    </source>
</evidence>
<dbReference type="InterPro" id="IPR000362">
    <property type="entry name" value="Fumarate_lyase_fam"/>
</dbReference>
<dbReference type="PANTHER" id="PTHR43172:SF1">
    <property type="entry name" value="ADENYLOSUCCINATE LYASE"/>
    <property type="match status" value="1"/>
</dbReference>
<dbReference type="SUPFAM" id="SSF48557">
    <property type="entry name" value="L-aspartase-like"/>
    <property type="match status" value="1"/>
</dbReference>
<dbReference type="FunFam" id="1.10.40.30:FF:000005">
    <property type="entry name" value="Adenylosuccinate lyase"/>
    <property type="match status" value="1"/>
</dbReference>
<dbReference type="CDD" id="cd03302">
    <property type="entry name" value="Adenylsuccinate_lyase_2"/>
    <property type="match status" value="1"/>
</dbReference>
<dbReference type="GO" id="GO:0006189">
    <property type="term" value="P:'de novo' IMP biosynthetic process"/>
    <property type="evidence" value="ECO:0007669"/>
    <property type="project" value="UniProtKB-UniPathway"/>
</dbReference>
<dbReference type="InterPro" id="IPR019468">
    <property type="entry name" value="AdenyloSucc_lyase_C"/>
</dbReference>
<dbReference type="PRINTS" id="PR00149">
    <property type="entry name" value="FUMRATELYASE"/>
</dbReference>
<dbReference type="InterPro" id="IPR008948">
    <property type="entry name" value="L-Aspartase-like"/>
</dbReference>
<dbReference type="Gene3D" id="1.10.40.30">
    <property type="entry name" value="Fumarase/aspartase (C-terminal domain)"/>
    <property type="match status" value="1"/>
</dbReference>
<dbReference type="InterPro" id="IPR020557">
    <property type="entry name" value="Fumarate_lyase_CS"/>
</dbReference>
<proteinExistence type="inferred from homology"/>
<dbReference type="SMART" id="SM00998">
    <property type="entry name" value="ADSL_C"/>
    <property type="match status" value="1"/>
</dbReference>
<keyword evidence="15" id="KW-1185">Reference proteome</keyword>
<dbReference type="EC" id="4.3.2.2" evidence="6 12"/>
<comment type="caution">
    <text evidence="14">The sequence shown here is derived from an EMBL/GenBank/DDBJ whole genome shotgun (WGS) entry which is preliminary data.</text>
</comment>
<comment type="similarity">
    <text evidence="4 12">Belongs to the lyase 1 family. Adenylosuccinate lyase subfamily.</text>
</comment>
<dbReference type="GO" id="GO:0004018">
    <property type="term" value="F:N6-(1,2-dicarboxyethyl)AMP AMP-lyase (fumarate-forming) activity"/>
    <property type="evidence" value="ECO:0007669"/>
    <property type="project" value="InterPro"/>
</dbReference>
<feature type="domain" description="Adenylosuccinate lyase C-terminal" evidence="13">
    <location>
        <begin position="372"/>
        <end position="456"/>
    </location>
</feature>
<dbReference type="STRING" id="1754191.A0A1Y1UYP1"/>
<dbReference type="Gene3D" id="1.20.200.10">
    <property type="entry name" value="Fumarase/aspartase (Central domain)"/>
    <property type="match status" value="1"/>
</dbReference>
<dbReference type="NCBIfam" id="TIGR00928">
    <property type="entry name" value="purB"/>
    <property type="match status" value="1"/>
</dbReference>
<dbReference type="GO" id="GO:0044208">
    <property type="term" value="P:'de novo' AMP biosynthetic process"/>
    <property type="evidence" value="ECO:0007669"/>
    <property type="project" value="UniProtKB-UniPathway"/>
</dbReference>
<dbReference type="InterPro" id="IPR022761">
    <property type="entry name" value="Fumarate_lyase_N"/>
</dbReference>
<name>A0A1Y1UYP1_9FUNG</name>
<sequence length="481" mass="54532">MTDHSKYASPLTARYASKEMAYNFSDDRKFSIWRQLWINLAVAEKQLGITDITDEAIEQMKANIHNIDYEVAAAEEKRRRHDVMAHVHTFGVVAPAAAGIIHLGATSCYVTDNSELINMRDALDIVIPKLASCIKSLSDFAVKYKDLPTLGFTHFQPAQLTTVGKRACLWLQELIFDLRNFSRARNDIRFRGVKGTTGTQASFMTLFNRDHDKIEQLDALVTKLSGFEKSYAVTGQTYSRKVDLDVLSVLASFGATAHKIATDIRLLAHLKEIEEPFEKDQIGSSAMAYKRNPMRCERVCSLSRHLMALLSDAHQTASVQWLERTLDDSANRRISIPEAFLTTDVVLTLLQNIFQGLVVYPKSIERRIKQELPFMATENFIMARVKAGGDRQVCHEEIRVMSQEAARMVKAEGKENDLIERIKKNEYFQPIIDQLDSLLDPSTFIGRAPQQVENFMKNEVQPILEEYAEALSNAHQEEVNV</sequence>
<evidence type="ECO:0000313" key="15">
    <source>
        <dbReference type="Proteomes" id="UP000193719"/>
    </source>
</evidence>
<dbReference type="FunFam" id="1.10.275.60:FF:000001">
    <property type="entry name" value="Adenylosuccinate lyase"/>
    <property type="match status" value="1"/>
</dbReference>
<evidence type="ECO:0000313" key="14">
    <source>
        <dbReference type="EMBL" id="ORX43416.1"/>
    </source>
</evidence>
<dbReference type="UniPathway" id="UPA00075">
    <property type="reaction ID" value="UER00336"/>
</dbReference>
<dbReference type="Pfam" id="PF10397">
    <property type="entry name" value="ADSL_C"/>
    <property type="match status" value="1"/>
</dbReference>
<evidence type="ECO:0000259" key="13">
    <source>
        <dbReference type="SMART" id="SM00998"/>
    </source>
</evidence>
<evidence type="ECO:0000256" key="5">
    <source>
        <dbReference type="ARBA" id="ARBA00011668"/>
    </source>
</evidence>
<dbReference type="PANTHER" id="PTHR43172">
    <property type="entry name" value="ADENYLOSUCCINATE LYASE"/>
    <property type="match status" value="1"/>
</dbReference>
<dbReference type="Proteomes" id="UP000193719">
    <property type="component" value="Unassembled WGS sequence"/>
</dbReference>
<keyword evidence="9 12" id="KW-0456">Lyase</keyword>
<evidence type="ECO:0000256" key="3">
    <source>
        <dbReference type="ARBA" id="ARBA00004734"/>
    </source>
</evidence>
<reference evidence="14 15" key="1">
    <citation type="submission" date="2016-08" db="EMBL/GenBank/DDBJ databases">
        <title>Genomes of anaerobic fungi encode conserved fungal cellulosomes for biomass hydrolysis.</title>
        <authorList>
            <consortium name="DOE Joint Genome Institute"/>
            <person name="Haitjema C.H."/>
            <person name="Gilmore S.P."/>
            <person name="Henske J.K."/>
            <person name="Solomon K.V."/>
            <person name="De Groot R."/>
            <person name="Kuo A."/>
            <person name="Mondo S.J."/>
            <person name="Salamov A.A."/>
            <person name="Labutti K."/>
            <person name="Zhao Z."/>
            <person name="Chiniquy J."/>
            <person name="Barry K."/>
            <person name="Brewer H.M."/>
            <person name="Purvine S.O."/>
            <person name="Wright A.T."/>
            <person name="Boxma B."/>
            <person name="Van Alen T."/>
            <person name="Hackstein J.H."/>
            <person name="Baker S.E."/>
            <person name="Grigoriev I.V."/>
            <person name="O'Malley M.A."/>
        </authorList>
    </citation>
    <scope>NUCLEOTIDE SEQUENCE [LARGE SCALE GENOMIC DNA]</scope>
    <source>
        <strain evidence="15">finn</strain>
    </source>
</reference>
<evidence type="ECO:0000256" key="10">
    <source>
        <dbReference type="ARBA" id="ARBA00030717"/>
    </source>
</evidence>
<evidence type="ECO:0000256" key="7">
    <source>
        <dbReference type="ARBA" id="ARBA00017058"/>
    </source>
</evidence>
<comment type="catalytic activity">
    <reaction evidence="11 12">
        <text>N(6)-(1,2-dicarboxyethyl)-AMP = fumarate + AMP</text>
        <dbReference type="Rhea" id="RHEA:16853"/>
        <dbReference type="ChEBI" id="CHEBI:29806"/>
        <dbReference type="ChEBI" id="CHEBI:57567"/>
        <dbReference type="ChEBI" id="CHEBI:456215"/>
        <dbReference type="EC" id="4.3.2.2"/>
    </reaction>
</comment>
<evidence type="ECO:0000256" key="11">
    <source>
        <dbReference type="ARBA" id="ARBA00047513"/>
    </source>
</evidence>
<dbReference type="PROSITE" id="PS00163">
    <property type="entry name" value="FUMARATE_LYASES"/>
    <property type="match status" value="1"/>
</dbReference>
<dbReference type="Gene3D" id="1.10.275.60">
    <property type="match status" value="1"/>
</dbReference>
<dbReference type="GO" id="GO:0005829">
    <property type="term" value="C:cytosol"/>
    <property type="evidence" value="ECO:0007669"/>
    <property type="project" value="TreeGrafter"/>
</dbReference>
<evidence type="ECO:0000256" key="12">
    <source>
        <dbReference type="RuleBase" id="RU361172"/>
    </source>
</evidence>
<evidence type="ECO:0000256" key="6">
    <source>
        <dbReference type="ARBA" id="ARBA00012339"/>
    </source>
</evidence>
<dbReference type="InterPro" id="IPR004769">
    <property type="entry name" value="Pur_lyase"/>
</dbReference>
<evidence type="ECO:0000256" key="2">
    <source>
        <dbReference type="ARBA" id="ARBA00004706"/>
    </source>
</evidence>
<evidence type="ECO:0000256" key="4">
    <source>
        <dbReference type="ARBA" id="ARBA00008273"/>
    </source>
</evidence>
<dbReference type="UniPathway" id="UPA00074">
    <property type="reaction ID" value="UER00132"/>
</dbReference>
<evidence type="ECO:0000256" key="9">
    <source>
        <dbReference type="ARBA" id="ARBA00023239"/>
    </source>
</evidence>